<proteinExistence type="predicted"/>
<dbReference type="Proteomes" id="UP001597158">
    <property type="component" value="Unassembled WGS sequence"/>
</dbReference>
<dbReference type="Pfam" id="PF00543">
    <property type="entry name" value="P-II"/>
    <property type="match status" value="1"/>
</dbReference>
<organism evidence="1 2">
    <name type="scientific">Thauera mechernichensis</name>
    <dbReference type="NCBI Taxonomy" id="82788"/>
    <lineage>
        <taxon>Bacteria</taxon>
        <taxon>Pseudomonadati</taxon>
        <taxon>Pseudomonadota</taxon>
        <taxon>Betaproteobacteria</taxon>
        <taxon>Rhodocyclales</taxon>
        <taxon>Zoogloeaceae</taxon>
        <taxon>Thauera</taxon>
    </lineage>
</organism>
<reference evidence="2" key="1">
    <citation type="journal article" date="2019" name="Int. J. Syst. Evol. Microbiol.">
        <title>The Global Catalogue of Microorganisms (GCM) 10K type strain sequencing project: providing services to taxonomists for standard genome sequencing and annotation.</title>
        <authorList>
            <consortium name="The Broad Institute Genomics Platform"/>
            <consortium name="The Broad Institute Genome Sequencing Center for Infectious Disease"/>
            <person name="Wu L."/>
            <person name="Ma J."/>
        </authorList>
    </citation>
    <scope>NUCLEOTIDE SEQUENCE [LARGE SCALE GENOMIC DNA]</scope>
    <source>
        <strain evidence="2">CCUG 48884</strain>
    </source>
</reference>
<dbReference type="Gene3D" id="3.30.70.120">
    <property type="match status" value="1"/>
</dbReference>
<comment type="caution">
    <text evidence="1">The sequence shown here is derived from an EMBL/GenBank/DDBJ whole genome shotgun (WGS) entry which is preliminary data.</text>
</comment>
<name>A0ABW3WKU8_9RHOO</name>
<protein>
    <submittedName>
        <fullName evidence="1">P-II family nitrogen regulator</fullName>
    </submittedName>
</protein>
<dbReference type="EMBL" id="JBHTMC010000036">
    <property type="protein sequence ID" value="MFD1265699.1"/>
    <property type="molecule type" value="Genomic_DNA"/>
</dbReference>
<evidence type="ECO:0000313" key="2">
    <source>
        <dbReference type="Proteomes" id="UP001597158"/>
    </source>
</evidence>
<keyword evidence="2" id="KW-1185">Reference proteome</keyword>
<evidence type="ECO:0000313" key="1">
    <source>
        <dbReference type="EMBL" id="MFD1265699.1"/>
    </source>
</evidence>
<accession>A0ABW3WKU8</accession>
<dbReference type="RefSeq" id="WP_004248595.1">
    <property type="nucleotide sequence ID" value="NZ_JARQZE010000019.1"/>
</dbReference>
<dbReference type="InterPro" id="IPR015867">
    <property type="entry name" value="N-reg_PII/ATP_PRibTrfase_C"/>
</dbReference>
<sequence>MNRHVRKLLTIVTEAALENLLVKDLERLGAHGYTVSDARGKGARGARTSAWDTSSNIRIEVVCDEATADTIAAHLQAHYYDNYAMILFMADVTVMRPEKF</sequence>
<dbReference type="SUPFAM" id="SSF54913">
    <property type="entry name" value="GlnB-like"/>
    <property type="match status" value="1"/>
</dbReference>
<dbReference type="InterPro" id="IPR002187">
    <property type="entry name" value="N-reg_PII"/>
</dbReference>
<gene>
    <name evidence="1" type="ORF">ACFQ4M_19155</name>
</gene>
<dbReference type="InterPro" id="IPR011322">
    <property type="entry name" value="N-reg_PII-like_a/b"/>
</dbReference>